<dbReference type="NCBIfam" id="TIGR02595">
    <property type="entry name" value="PEP_CTERM"/>
    <property type="match status" value="1"/>
</dbReference>
<feature type="chain" id="PRO_5009604560" evidence="1">
    <location>
        <begin position="23"/>
        <end position="277"/>
    </location>
</feature>
<evidence type="ECO:0000313" key="3">
    <source>
        <dbReference type="Proteomes" id="UP000176204"/>
    </source>
</evidence>
<dbReference type="AlphaFoldDB" id="A0A1H6M1K5"/>
<feature type="signal peptide" evidence="1">
    <location>
        <begin position="1"/>
        <end position="22"/>
    </location>
</feature>
<dbReference type="InterPro" id="IPR013424">
    <property type="entry name" value="Ice-binding_C"/>
</dbReference>
<sequence length="277" mass="29294">MKTSSLLSGFVAVAALSLGAQASAAYDYNGYWVYVWTNTSGGAFGTASNWGAVKNTTQGSLASVTGSPAAADVAYIGYTYSYSNGVQTFSQLSTHPSITVTAGGSPKTLFLGDNVTYQAPAWPDSTRMVYMGENALYTGTSQGFRSGNTYTFDFGSMTGTSRISMRDVWVQACTMKFQGDVTMTGDTFSYTLFAATNLAQNAGTWVASDVSVTDRFGKDLAYAGYVTDATQIGRGQYGLVLDGGSVKLQANGTIPEPATATLSLFGLSALMMRRRRK</sequence>
<reference evidence="3" key="1">
    <citation type="submission" date="2016-09" db="EMBL/GenBank/DDBJ databases">
        <authorList>
            <person name="Koehorst J."/>
        </authorList>
    </citation>
    <scope>NUCLEOTIDE SEQUENCE [LARGE SCALE GENOMIC DNA]</scope>
</reference>
<evidence type="ECO:0000313" key="2">
    <source>
        <dbReference type="EMBL" id="SEH91808.1"/>
    </source>
</evidence>
<accession>A0A1H6M1K5</accession>
<evidence type="ECO:0000256" key="1">
    <source>
        <dbReference type="SAM" id="SignalP"/>
    </source>
</evidence>
<protein>
    <submittedName>
        <fullName evidence="2">Pep exosort: pep-cterm protein-sorting domain</fullName>
    </submittedName>
</protein>
<organism evidence="2 3">
    <name type="scientific">Akkermansia glycaniphila</name>
    <dbReference type="NCBI Taxonomy" id="1679444"/>
    <lineage>
        <taxon>Bacteria</taxon>
        <taxon>Pseudomonadati</taxon>
        <taxon>Verrucomicrobiota</taxon>
        <taxon>Verrucomicrobiia</taxon>
        <taxon>Verrucomicrobiales</taxon>
        <taxon>Akkermansiaceae</taxon>
        <taxon>Akkermansia</taxon>
    </lineage>
</organism>
<dbReference type="EMBL" id="LT629973">
    <property type="protein sequence ID" value="SEH91808.1"/>
    <property type="molecule type" value="Genomic_DNA"/>
</dbReference>
<name>A0A1H6M1K5_9BACT</name>
<keyword evidence="1" id="KW-0732">Signal</keyword>
<dbReference type="RefSeq" id="WP_141675702.1">
    <property type="nucleotide sequence ID" value="NZ_LIGX01000003.1"/>
</dbReference>
<keyword evidence="3" id="KW-1185">Reference proteome</keyword>
<dbReference type="Proteomes" id="UP000176204">
    <property type="component" value="Chromosome I"/>
</dbReference>
<gene>
    <name evidence="2" type="ORF">PYTT_1710</name>
</gene>
<proteinExistence type="predicted"/>
<dbReference type="STRING" id="1679444.PYTT_1710"/>
<dbReference type="KEGG" id="agl:PYTT_1710"/>